<sequence>MENQSKTPPAVPDGQVQTLETNPSNPASNGGVSVKEEVAHESSRPPFAIPQPMREEQVQNAVKFLSHPRVKGSPVIYRRSFLERKGLTKEEIDEAFHRVPDPASSNAASAEATTTNQTNQVSQPGLSKTTQLQAPIQTLQPAAGGASTATILQQSRFHWKHALVAIGALAASGAGTAVLFKKMVLPGLKSWVRKVVEEDKESKEVDKLKTSLAEETVEAAKATASAAAIMAKASQELVNAKTEERKRHELLMELMDMQVKEMKSMSKTIHGLETRKKSGRHEDKLMGDYSTRNGTTNNSWMNSQVDYTDATFSSAFPKQGNGTLDVDSGAVRPTSAPASAEPLAPPPHPKSYMEIMAMIQRGEKPPGIKEINDMPPNPNQPPSKPVLAPRPKPWEIPQQTQQAPIYGHQYQSDNDPAISEVQDNSQPSQHNGKMHYASEPFWGKKTVKITEIESEADGPRKSSSLPPQRTWIPPQPPAVVMPEAAAAIRQPRSSAQKQLATNDDDVSMASSEGIENETVKTTESIVELEYPSSASMDLNQSEIQEESVNTIEV</sequence>
<name>A0A9D5H495_9LILI</name>
<feature type="region of interest" description="Disordered" evidence="15">
    <location>
        <begin position="96"/>
        <end position="128"/>
    </location>
</feature>
<feature type="compositionally biased region" description="Low complexity" evidence="15">
    <location>
        <begin position="103"/>
        <end position="120"/>
    </location>
</feature>
<dbReference type="Pfam" id="PF04695">
    <property type="entry name" value="Pex14_N"/>
    <property type="match status" value="1"/>
</dbReference>
<feature type="compositionally biased region" description="Polar residues" evidence="15">
    <location>
        <begin position="15"/>
        <end position="31"/>
    </location>
</feature>
<dbReference type="InterPro" id="IPR025655">
    <property type="entry name" value="PEX14"/>
</dbReference>
<dbReference type="Gene3D" id="1.10.10.10">
    <property type="entry name" value="Winged helix-like DNA-binding domain superfamily/Winged helix DNA-binding domain"/>
    <property type="match status" value="1"/>
</dbReference>
<proteinExistence type="inferred from homology"/>
<evidence type="ECO:0000259" key="18">
    <source>
        <dbReference type="Pfam" id="PF23020"/>
    </source>
</evidence>
<feature type="compositionally biased region" description="Polar residues" evidence="15">
    <location>
        <begin position="532"/>
        <end position="553"/>
    </location>
</feature>
<reference evidence="19" key="1">
    <citation type="submission" date="2021-03" db="EMBL/GenBank/DDBJ databases">
        <authorList>
            <person name="Li Z."/>
            <person name="Yang C."/>
        </authorList>
    </citation>
    <scope>NUCLEOTIDE SEQUENCE</scope>
    <source>
        <strain evidence="19">Dzin_1.0</strain>
        <tissue evidence="19">Leaf</tissue>
    </source>
</reference>
<keyword evidence="4" id="KW-0812">Transmembrane</keyword>
<feature type="region of interest" description="Disordered" evidence="15">
    <location>
        <begin position="489"/>
        <end position="553"/>
    </location>
</feature>
<dbReference type="FunFam" id="1.10.10.10:FF:000217">
    <property type="entry name" value="Peroxisomal membrane protein PEX14"/>
    <property type="match status" value="1"/>
</dbReference>
<evidence type="ECO:0000256" key="13">
    <source>
        <dbReference type="ARBA" id="ARBA00064754"/>
    </source>
</evidence>
<evidence type="ECO:0000256" key="14">
    <source>
        <dbReference type="RuleBase" id="RU367032"/>
    </source>
</evidence>
<dbReference type="GO" id="GO:1990429">
    <property type="term" value="C:peroxisomal importomer complex"/>
    <property type="evidence" value="ECO:0007669"/>
    <property type="project" value="TreeGrafter"/>
</dbReference>
<evidence type="ECO:0000256" key="9">
    <source>
        <dbReference type="ARBA" id="ARBA00023140"/>
    </source>
</evidence>
<gene>
    <name evidence="19" type="ORF">J5N97_027972</name>
</gene>
<evidence type="ECO:0000256" key="7">
    <source>
        <dbReference type="ARBA" id="ARBA00023010"/>
    </source>
</evidence>
<keyword evidence="20" id="KW-1185">Reference proteome</keyword>
<feature type="region of interest" description="Disordered" evidence="15">
    <location>
        <begin position="365"/>
        <end position="387"/>
    </location>
</feature>
<keyword evidence="3 14" id="KW-0813">Transport</keyword>
<feature type="region of interest" description="Disordered" evidence="15">
    <location>
        <begin position="1"/>
        <end position="53"/>
    </location>
</feature>
<dbReference type="InterPro" id="IPR036388">
    <property type="entry name" value="WH-like_DNA-bd_sf"/>
</dbReference>
<evidence type="ECO:0000256" key="11">
    <source>
        <dbReference type="ARBA" id="ARBA00029691"/>
    </source>
</evidence>
<evidence type="ECO:0000256" key="2">
    <source>
        <dbReference type="ARBA" id="ARBA00005443"/>
    </source>
</evidence>
<dbReference type="Pfam" id="PF17733">
    <property type="entry name" value="KPWE_dom"/>
    <property type="match status" value="1"/>
</dbReference>
<evidence type="ECO:0000256" key="1">
    <source>
        <dbReference type="ARBA" id="ARBA00004549"/>
    </source>
</evidence>
<protein>
    <recommendedName>
        <fullName evidence="10 14">Peroxisomal membrane protein PEX14</fullName>
    </recommendedName>
    <alternativeName>
        <fullName evidence="11 14">Peroxin-14</fullName>
    </alternativeName>
</protein>
<evidence type="ECO:0000256" key="6">
    <source>
        <dbReference type="ARBA" id="ARBA00022989"/>
    </source>
</evidence>
<feature type="domain" description="Peroxisome membrane anchor protein Pex14p N-terminal" evidence="16">
    <location>
        <begin position="54"/>
        <end position="97"/>
    </location>
</feature>
<keyword evidence="5 14" id="KW-0653">Protein transport</keyword>
<comment type="caution">
    <text evidence="19">The sequence shown here is derived from an EMBL/GenBank/DDBJ whole genome shotgun (WGS) entry which is preliminary data.</text>
</comment>
<dbReference type="PANTHER" id="PTHR23058">
    <property type="entry name" value="PEROXISOMAL MEMBRANE PROTEIN PEX14"/>
    <property type="match status" value="1"/>
</dbReference>
<feature type="compositionally biased region" description="Low complexity" evidence="15">
    <location>
        <begin position="333"/>
        <end position="342"/>
    </location>
</feature>
<dbReference type="GO" id="GO:0016560">
    <property type="term" value="P:protein import into peroxisome matrix, docking"/>
    <property type="evidence" value="ECO:0007669"/>
    <property type="project" value="UniProtKB-UniRule"/>
</dbReference>
<evidence type="ECO:0000256" key="12">
    <source>
        <dbReference type="ARBA" id="ARBA00053920"/>
    </source>
</evidence>
<evidence type="ECO:0000313" key="19">
    <source>
        <dbReference type="EMBL" id="KAJ0962850.1"/>
    </source>
</evidence>
<dbReference type="InterPro" id="IPR040554">
    <property type="entry name" value="KPWE_PEX14_dom"/>
</dbReference>
<feature type="region of interest" description="Disordered" evidence="15">
    <location>
        <begin position="408"/>
        <end position="439"/>
    </location>
</feature>
<dbReference type="PANTHER" id="PTHR23058:SF0">
    <property type="entry name" value="PEROXISOMAL MEMBRANE PROTEIN PEX14"/>
    <property type="match status" value="1"/>
</dbReference>
<keyword evidence="7" id="KW-0811">Translocation</keyword>
<organism evidence="19 20">
    <name type="scientific">Dioscorea zingiberensis</name>
    <dbReference type="NCBI Taxonomy" id="325984"/>
    <lineage>
        <taxon>Eukaryota</taxon>
        <taxon>Viridiplantae</taxon>
        <taxon>Streptophyta</taxon>
        <taxon>Embryophyta</taxon>
        <taxon>Tracheophyta</taxon>
        <taxon>Spermatophyta</taxon>
        <taxon>Magnoliopsida</taxon>
        <taxon>Liliopsida</taxon>
        <taxon>Dioscoreales</taxon>
        <taxon>Dioscoreaceae</taxon>
        <taxon>Dioscorea</taxon>
    </lineage>
</organism>
<feature type="region of interest" description="Disordered" evidence="15">
    <location>
        <begin position="453"/>
        <end position="476"/>
    </location>
</feature>
<feature type="domain" description="Peroxisomal membrane protein PEX14 central plants" evidence="18">
    <location>
        <begin position="155"/>
        <end position="273"/>
    </location>
</feature>
<evidence type="ECO:0000256" key="4">
    <source>
        <dbReference type="ARBA" id="ARBA00022692"/>
    </source>
</evidence>
<comment type="subunit">
    <text evidence="13">Interacts with PEX13; forming the PEX13-PEX14 docking complex. Interacts with PEX5 (via WxxxF/Y motifs).</text>
</comment>
<reference evidence="19" key="2">
    <citation type="journal article" date="2022" name="Hortic Res">
        <title>The genome of Dioscorea zingiberensis sheds light on the biosynthesis, origin and evolution of the medicinally important diosgenin saponins.</title>
        <authorList>
            <person name="Li Y."/>
            <person name="Tan C."/>
            <person name="Li Z."/>
            <person name="Guo J."/>
            <person name="Li S."/>
            <person name="Chen X."/>
            <person name="Wang C."/>
            <person name="Dai X."/>
            <person name="Yang H."/>
            <person name="Song W."/>
            <person name="Hou L."/>
            <person name="Xu J."/>
            <person name="Tong Z."/>
            <person name="Xu A."/>
            <person name="Yuan X."/>
            <person name="Wang W."/>
            <person name="Yang Q."/>
            <person name="Chen L."/>
            <person name="Sun Z."/>
            <person name="Wang K."/>
            <person name="Pan B."/>
            <person name="Chen J."/>
            <person name="Bao Y."/>
            <person name="Liu F."/>
            <person name="Qi X."/>
            <person name="Gang D.R."/>
            <person name="Wen J."/>
            <person name="Li J."/>
        </authorList>
    </citation>
    <scope>NUCLEOTIDE SEQUENCE</scope>
    <source>
        <strain evidence="19">Dzin_1.0</strain>
    </source>
</reference>
<dbReference type="Pfam" id="PF23020">
    <property type="entry name" value="PEX14-like_2nd"/>
    <property type="match status" value="1"/>
</dbReference>
<keyword evidence="6" id="KW-1133">Transmembrane helix</keyword>
<evidence type="ECO:0000256" key="3">
    <source>
        <dbReference type="ARBA" id="ARBA00022448"/>
    </source>
</evidence>
<feature type="compositionally biased region" description="Polar residues" evidence="15">
    <location>
        <begin position="421"/>
        <end position="431"/>
    </location>
</feature>
<dbReference type="Proteomes" id="UP001085076">
    <property type="component" value="Miscellaneous, Linkage group lg09"/>
</dbReference>
<dbReference type="AlphaFoldDB" id="A0A9D5H495"/>
<feature type="compositionally biased region" description="Polar residues" evidence="15">
    <location>
        <begin position="491"/>
        <end position="501"/>
    </location>
</feature>
<feature type="compositionally biased region" description="Basic and acidic residues" evidence="15">
    <location>
        <begin position="34"/>
        <end position="43"/>
    </location>
</feature>
<feature type="region of interest" description="Disordered" evidence="15">
    <location>
        <begin position="318"/>
        <end position="350"/>
    </location>
</feature>
<evidence type="ECO:0000256" key="10">
    <source>
        <dbReference type="ARBA" id="ARBA00029502"/>
    </source>
</evidence>
<evidence type="ECO:0000256" key="5">
    <source>
        <dbReference type="ARBA" id="ARBA00022927"/>
    </source>
</evidence>
<keyword evidence="9 14" id="KW-0576">Peroxisome</keyword>
<feature type="domain" description="Peroxisomal membrane protein PEX14-like KPWE" evidence="17">
    <location>
        <begin position="347"/>
        <end position="395"/>
    </location>
</feature>
<dbReference type="GO" id="GO:0005102">
    <property type="term" value="F:signaling receptor binding"/>
    <property type="evidence" value="ECO:0007669"/>
    <property type="project" value="TreeGrafter"/>
</dbReference>
<comment type="similarity">
    <text evidence="2 14">Belongs to the peroxin-14 family.</text>
</comment>
<evidence type="ECO:0000259" key="17">
    <source>
        <dbReference type="Pfam" id="PF17733"/>
    </source>
</evidence>
<evidence type="ECO:0000256" key="8">
    <source>
        <dbReference type="ARBA" id="ARBA00023136"/>
    </source>
</evidence>
<feature type="compositionally biased region" description="Pro residues" evidence="15">
    <location>
        <begin position="375"/>
        <end position="387"/>
    </location>
</feature>
<feature type="compositionally biased region" description="Basic and acidic residues" evidence="15">
    <location>
        <begin position="275"/>
        <end position="286"/>
    </location>
</feature>
<dbReference type="InterPro" id="IPR054154">
    <property type="entry name" value="PEX14-like_M_plants"/>
</dbReference>
<dbReference type="InterPro" id="IPR006785">
    <property type="entry name" value="Pex14_N"/>
</dbReference>
<comment type="function">
    <text evidence="12 14">Component of the PEX13-PEX14 docking complex, a translocon channel that specifically mediates the import of peroxisomal cargo proteins bound to PEX5 receptor. The PEX13-PEX14 docking complex forms a large import pore which can be opened to a diameter of about 9 nm. Mechanistically, PEX5 receptor along with cargo proteins associates with the PEX14 subunit of the PEX13-PEX14 docking complex in the cytosol, leading to the insertion of the receptor into the organelle membrane with the concomitant translocation of the cargo into the peroxisome matrix.</text>
</comment>
<dbReference type="EMBL" id="JAGGNH010000009">
    <property type="protein sequence ID" value="KAJ0962850.1"/>
    <property type="molecule type" value="Genomic_DNA"/>
</dbReference>
<feature type="compositionally biased region" description="Polar residues" evidence="15">
    <location>
        <begin position="290"/>
        <end position="301"/>
    </location>
</feature>
<comment type="subcellular location">
    <subcellularLocation>
        <location evidence="1">Peroxisome membrane</location>
        <topology evidence="1">Single-pass membrane protein</topology>
    </subcellularLocation>
</comment>
<evidence type="ECO:0000313" key="20">
    <source>
        <dbReference type="Proteomes" id="UP001085076"/>
    </source>
</evidence>
<dbReference type="OrthoDB" id="441517at2759"/>
<dbReference type="GO" id="GO:0005778">
    <property type="term" value="C:peroxisomal membrane"/>
    <property type="evidence" value="ECO:0007669"/>
    <property type="project" value="UniProtKB-SubCell"/>
</dbReference>
<feature type="region of interest" description="Disordered" evidence="15">
    <location>
        <begin position="275"/>
        <end position="301"/>
    </location>
</feature>
<keyword evidence="8 14" id="KW-0472">Membrane</keyword>
<evidence type="ECO:0000259" key="16">
    <source>
        <dbReference type="Pfam" id="PF04695"/>
    </source>
</evidence>
<accession>A0A9D5H495</accession>
<evidence type="ECO:0000256" key="15">
    <source>
        <dbReference type="SAM" id="MobiDB-lite"/>
    </source>
</evidence>